<gene>
    <name evidence="2" type="ORF">E2C01_048209</name>
</gene>
<sequence length="103" mass="12228">MCDWFIQSLDTYIQSEILPTYSFSRKLACVNQPKCLRVPFDRVFQYMVSHICIQRNIRRRSRSRRKMVKGEQNGKVGVRPGVGSAYPRPKNLRPLRVCWHRLC</sequence>
<comment type="caution">
    <text evidence="2">The sequence shown here is derived from an EMBL/GenBank/DDBJ whole genome shotgun (WGS) entry which is preliminary data.</text>
</comment>
<evidence type="ECO:0000313" key="2">
    <source>
        <dbReference type="EMBL" id="MPC54299.1"/>
    </source>
</evidence>
<feature type="region of interest" description="Disordered" evidence="1">
    <location>
        <begin position="63"/>
        <end position="87"/>
    </location>
</feature>
<name>A0A5B7G9K7_PORTR</name>
<keyword evidence="3" id="KW-1185">Reference proteome</keyword>
<dbReference type="AlphaFoldDB" id="A0A5B7G9K7"/>
<organism evidence="2 3">
    <name type="scientific">Portunus trituberculatus</name>
    <name type="common">Swimming crab</name>
    <name type="synonym">Neptunus trituberculatus</name>
    <dbReference type="NCBI Taxonomy" id="210409"/>
    <lineage>
        <taxon>Eukaryota</taxon>
        <taxon>Metazoa</taxon>
        <taxon>Ecdysozoa</taxon>
        <taxon>Arthropoda</taxon>
        <taxon>Crustacea</taxon>
        <taxon>Multicrustacea</taxon>
        <taxon>Malacostraca</taxon>
        <taxon>Eumalacostraca</taxon>
        <taxon>Eucarida</taxon>
        <taxon>Decapoda</taxon>
        <taxon>Pleocyemata</taxon>
        <taxon>Brachyura</taxon>
        <taxon>Eubrachyura</taxon>
        <taxon>Portunoidea</taxon>
        <taxon>Portunidae</taxon>
        <taxon>Portuninae</taxon>
        <taxon>Portunus</taxon>
    </lineage>
</organism>
<dbReference type="Proteomes" id="UP000324222">
    <property type="component" value="Unassembled WGS sequence"/>
</dbReference>
<evidence type="ECO:0000256" key="1">
    <source>
        <dbReference type="SAM" id="MobiDB-lite"/>
    </source>
</evidence>
<proteinExistence type="predicted"/>
<accession>A0A5B7G9K7</accession>
<dbReference type="EMBL" id="VSRR010012252">
    <property type="protein sequence ID" value="MPC54299.1"/>
    <property type="molecule type" value="Genomic_DNA"/>
</dbReference>
<protein>
    <submittedName>
        <fullName evidence="2">Uncharacterized protein</fullName>
    </submittedName>
</protein>
<evidence type="ECO:0000313" key="3">
    <source>
        <dbReference type="Proteomes" id="UP000324222"/>
    </source>
</evidence>
<reference evidence="2 3" key="1">
    <citation type="submission" date="2019-05" db="EMBL/GenBank/DDBJ databases">
        <title>Another draft genome of Portunus trituberculatus and its Hox gene families provides insights of decapod evolution.</title>
        <authorList>
            <person name="Jeong J.-H."/>
            <person name="Song I."/>
            <person name="Kim S."/>
            <person name="Choi T."/>
            <person name="Kim D."/>
            <person name="Ryu S."/>
            <person name="Kim W."/>
        </authorList>
    </citation>
    <scope>NUCLEOTIDE SEQUENCE [LARGE SCALE GENOMIC DNA]</scope>
    <source>
        <tissue evidence="2">Muscle</tissue>
    </source>
</reference>